<feature type="domain" description="LRAT" evidence="1">
    <location>
        <begin position="31"/>
        <end position="143"/>
    </location>
</feature>
<organism evidence="2">
    <name type="scientific">viral metagenome</name>
    <dbReference type="NCBI Taxonomy" id="1070528"/>
    <lineage>
        <taxon>unclassified sequences</taxon>
        <taxon>metagenomes</taxon>
        <taxon>organismal metagenomes</taxon>
    </lineage>
</organism>
<evidence type="ECO:0000259" key="1">
    <source>
        <dbReference type="PROSITE" id="PS51934"/>
    </source>
</evidence>
<dbReference type="AlphaFoldDB" id="A0A6C0IXI2"/>
<dbReference type="PANTHER" id="PTHR46137:SF3">
    <property type="entry name" value="OS05G0310600 PROTEIN"/>
    <property type="match status" value="1"/>
</dbReference>
<reference evidence="2" key="1">
    <citation type="journal article" date="2020" name="Nature">
        <title>Giant virus diversity and host interactions through global metagenomics.</title>
        <authorList>
            <person name="Schulz F."/>
            <person name="Roux S."/>
            <person name="Paez-Espino D."/>
            <person name="Jungbluth S."/>
            <person name="Walsh D.A."/>
            <person name="Denef V.J."/>
            <person name="McMahon K.D."/>
            <person name="Konstantinidis K.T."/>
            <person name="Eloe-Fadrosh E.A."/>
            <person name="Kyrpides N.C."/>
            <person name="Woyke T."/>
        </authorList>
    </citation>
    <scope>NUCLEOTIDE SEQUENCE</scope>
    <source>
        <strain evidence="2">GVMAG-M-3300025138-11</strain>
    </source>
</reference>
<dbReference type="Pfam" id="PF04970">
    <property type="entry name" value="LRAT"/>
    <property type="match status" value="1"/>
</dbReference>
<sequence>MNKLLFSSVFINLPKSINLTLNKGDHISIKRNIKNLTSYRHHGIYIGNDEVIHYSDENMNPITAEIKKTSINKFIGKSDIKTLRILYYEKYNLNTIYSNKSFEPYTVVARAYSRLGEKSYNILNNNCEHFANYCKVGISKSIQSDNIINRLIYLRDGIDNIIKYAKN</sequence>
<dbReference type="EMBL" id="MN740274">
    <property type="protein sequence ID" value="QHT97299.1"/>
    <property type="molecule type" value="Genomic_DNA"/>
</dbReference>
<name>A0A6C0IXI2_9ZZZZ</name>
<dbReference type="Gene3D" id="3.90.1720.10">
    <property type="entry name" value="endopeptidase domain like (from Nostoc punctiforme)"/>
    <property type="match status" value="1"/>
</dbReference>
<dbReference type="PROSITE" id="PS51934">
    <property type="entry name" value="LRAT"/>
    <property type="match status" value="1"/>
</dbReference>
<evidence type="ECO:0000313" key="2">
    <source>
        <dbReference type="EMBL" id="QHT97299.1"/>
    </source>
</evidence>
<accession>A0A6C0IXI2</accession>
<dbReference type="InterPro" id="IPR007053">
    <property type="entry name" value="LRAT_dom"/>
</dbReference>
<proteinExistence type="predicted"/>
<protein>
    <recommendedName>
        <fullName evidence="1">LRAT domain-containing protein</fullName>
    </recommendedName>
</protein>
<dbReference type="PANTHER" id="PTHR46137">
    <property type="entry name" value="OS05G0310600 PROTEIN"/>
    <property type="match status" value="1"/>
</dbReference>